<proteinExistence type="predicted"/>
<keyword evidence="3" id="KW-1185">Reference proteome</keyword>
<organism evidence="2 3">
    <name type="scientific">Paenibacillus sedimenti</name>
    <dbReference type="NCBI Taxonomy" id="2770274"/>
    <lineage>
        <taxon>Bacteria</taxon>
        <taxon>Bacillati</taxon>
        <taxon>Bacillota</taxon>
        <taxon>Bacilli</taxon>
        <taxon>Bacillales</taxon>
        <taxon>Paenibacillaceae</taxon>
        <taxon>Paenibacillus</taxon>
    </lineage>
</organism>
<dbReference type="PANTHER" id="PTHR24157:SF3">
    <property type="entry name" value="ANKYRIN REPEAT, SAM AND BASIC LEUCINE ZIPPER DOMAIN-CONTAINING PROTEIN 1"/>
    <property type="match status" value="1"/>
</dbReference>
<dbReference type="RefSeq" id="WP_188174804.1">
    <property type="nucleotide sequence ID" value="NZ_JACVVD010000004.1"/>
</dbReference>
<feature type="repeat" description="ANK" evidence="1">
    <location>
        <begin position="34"/>
        <end position="66"/>
    </location>
</feature>
<reference evidence="2" key="1">
    <citation type="submission" date="2020-09" db="EMBL/GenBank/DDBJ databases">
        <title>Draft Genome Sequence of Paenibacillus sp. WST5.</title>
        <authorList>
            <person name="Bao Z."/>
        </authorList>
    </citation>
    <scope>NUCLEOTIDE SEQUENCE</scope>
    <source>
        <strain evidence="2">WST5</strain>
    </source>
</reference>
<dbReference type="PROSITE" id="PS50088">
    <property type="entry name" value="ANK_REPEAT"/>
    <property type="match status" value="1"/>
</dbReference>
<sequence length="137" mass="15121">MNDSICRAVATGNIEYIKFSFLRGISVDYKCIKSGHSLLNIAIENEQLEVVRFLLQNGANINLKSIEGWTPLHVAVDVSIDGTIQSGGNPGEEPTEVLKYLLDNGADKNIMACNGKTPTDIARDYNSQKIINFLENY</sequence>
<comment type="caution">
    <text evidence="2">The sequence shown here is derived from an EMBL/GenBank/DDBJ whole genome shotgun (WGS) entry which is preliminary data.</text>
</comment>
<evidence type="ECO:0000256" key="1">
    <source>
        <dbReference type="PROSITE-ProRule" id="PRU00023"/>
    </source>
</evidence>
<evidence type="ECO:0000313" key="2">
    <source>
        <dbReference type="EMBL" id="MBD0380988.1"/>
    </source>
</evidence>
<dbReference type="Gene3D" id="1.25.40.20">
    <property type="entry name" value="Ankyrin repeat-containing domain"/>
    <property type="match status" value="1"/>
</dbReference>
<dbReference type="SUPFAM" id="SSF48403">
    <property type="entry name" value="Ankyrin repeat"/>
    <property type="match status" value="1"/>
</dbReference>
<gene>
    <name evidence="2" type="ORF">ICC18_12750</name>
</gene>
<protein>
    <submittedName>
        <fullName evidence="2">Ankyrin repeat domain-containing protein</fullName>
    </submittedName>
</protein>
<dbReference type="Proteomes" id="UP000650466">
    <property type="component" value="Unassembled WGS sequence"/>
</dbReference>
<name>A0A926KPL9_9BACL</name>
<dbReference type="InterPro" id="IPR002110">
    <property type="entry name" value="Ankyrin_rpt"/>
</dbReference>
<dbReference type="EMBL" id="JACVVD010000004">
    <property type="protein sequence ID" value="MBD0380988.1"/>
    <property type="molecule type" value="Genomic_DNA"/>
</dbReference>
<dbReference type="InterPro" id="IPR036770">
    <property type="entry name" value="Ankyrin_rpt-contain_sf"/>
</dbReference>
<dbReference type="GO" id="GO:0071546">
    <property type="term" value="C:pi-body"/>
    <property type="evidence" value="ECO:0007669"/>
    <property type="project" value="TreeGrafter"/>
</dbReference>
<evidence type="ECO:0000313" key="3">
    <source>
        <dbReference type="Proteomes" id="UP000650466"/>
    </source>
</evidence>
<dbReference type="PANTHER" id="PTHR24157">
    <property type="entry name" value="ANKYRIN REPEAT, SAM AND BASIC LEUCINE ZIPPER DOMAIN-CONTAINING PROTEIN 1"/>
    <property type="match status" value="1"/>
</dbReference>
<dbReference type="PROSITE" id="PS50297">
    <property type="entry name" value="ANK_REP_REGION"/>
    <property type="match status" value="1"/>
</dbReference>
<dbReference type="SMART" id="SM00248">
    <property type="entry name" value="ANK"/>
    <property type="match status" value="2"/>
</dbReference>
<dbReference type="Pfam" id="PF12796">
    <property type="entry name" value="Ank_2"/>
    <property type="match status" value="1"/>
</dbReference>
<keyword evidence="1" id="KW-0040">ANK repeat</keyword>
<dbReference type="AlphaFoldDB" id="A0A926KPL9"/>
<accession>A0A926KPL9</accession>